<gene>
    <name evidence="1" type="ORF">J4G43_038065</name>
</gene>
<dbReference type="Proteomes" id="UP000664702">
    <property type="component" value="Chromosome"/>
</dbReference>
<dbReference type="AlphaFoldDB" id="A0A9X9XRX5"/>
<accession>A0A9X9XRX5</accession>
<proteinExistence type="predicted"/>
<reference evidence="1 2" key="1">
    <citation type="journal article" date="2022" name="Int. J. Syst. Evol. Microbiol.">
        <title>Strains of Bradyrhizobium barranii sp. nov. associated with legumes native to Canada are symbionts of soybeans and belong to different subspecies (subsp. barranii subsp. nov. and subsp. apii subsp. nov.) and symbiovars (sv. glycinearum and sv. septentrionale).</title>
        <authorList>
            <person name="Bromfield E.S.P."/>
            <person name="Cloutier S."/>
            <person name="Wasai-Hara S."/>
            <person name="Minamisawa K."/>
        </authorList>
    </citation>
    <scope>NUCLEOTIDE SEQUENCE [LARGE SCALE GENOMIC DNA]</scope>
    <source>
        <strain evidence="1 2">144S4</strain>
    </source>
</reference>
<name>A0A9X9XRX5_9BRAD</name>
<dbReference type="KEGG" id="bban:J4G43_038065"/>
<protein>
    <submittedName>
        <fullName evidence="1">Uncharacterized protein</fullName>
    </submittedName>
</protein>
<evidence type="ECO:0000313" key="2">
    <source>
        <dbReference type="Proteomes" id="UP000664702"/>
    </source>
</evidence>
<organism evidence="1 2">
    <name type="scientific">Bradyrhizobium barranii subsp. barranii</name>
    <dbReference type="NCBI Taxonomy" id="2823807"/>
    <lineage>
        <taxon>Bacteria</taxon>
        <taxon>Pseudomonadati</taxon>
        <taxon>Pseudomonadota</taxon>
        <taxon>Alphaproteobacteria</taxon>
        <taxon>Hyphomicrobiales</taxon>
        <taxon>Nitrobacteraceae</taxon>
        <taxon>Bradyrhizobium</taxon>
        <taxon>Bradyrhizobium barranii</taxon>
    </lineage>
</organism>
<evidence type="ECO:0000313" key="1">
    <source>
        <dbReference type="EMBL" id="UEM10419.1"/>
    </source>
</evidence>
<sequence length="102" mass="11107">MAACLGAARCQTRKHAGRRLKITFGEMREMGVRGVLVYCHCGHHVALDAVRWPDDVRLSDLEPRFVCRGCGGRGAEVRPDFERGTSSLQSWAVAAPAPGRGT</sequence>
<dbReference type="EMBL" id="CP086136">
    <property type="protein sequence ID" value="UEM10419.1"/>
    <property type="molecule type" value="Genomic_DNA"/>
</dbReference>